<dbReference type="Pfam" id="PF00640">
    <property type="entry name" value="PID"/>
    <property type="match status" value="2"/>
</dbReference>
<feature type="region of interest" description="Disordered" evidence="4">
    <location>
        <begin position="586"/>
        <end position="661"/>
    </location>
</feature>
<dbReference type="Gene3D" id="1.10.8.270">
    <property type="entry name" value="putative rabgap domain of human tbc1 domain family member 14 like domains"/>
    <property type="match status" value="1"/>
</dbReference>
<sequence length="1188" mass="133555">MLDSTVLRKRFYKKLNIMDSEPGRALQRHFRVQYLGCQVLDRRYTQPMLPWIVADLRRSGLKAPIPVLLEVRHSSLRAHREQAEAPLFEHPLHTISRFSQTSADRCCFAYLQRDPSPEVPPQCHVFQAADKETVVELFVTVREVSKESSSHGGLVRVGSSPGLDAFLSNAHQFEVLYVGRLKGSCKQSSHTFLDDAVDRFKTRELERLRQQRQPPDNSPGSAAGARSPEAVRSSHESMSSPSSEMSSLENISEVADPPESGVQPSPSGDPREALLESLRGCAQEDLNANRALLVPPHTLITHTHSLDTQSRQALAQDLHTAGRAQRVRSASGDVPCRQTSLPALRPRVSSGGAADLRRADNGGRHRRTMLLLVLRRELCLLSTDRKQLLVNKPFCDISRCYLGTKHPDHFGFNCRDSSLASTDNYIAHIFKCSSVEVANEIMQTLKQAFHSALQTKEPCPPQLQGLCDSCPMQRFHKLCLDLEGLSSDDCCAAIQRYIQQLSDSDKQSIAAKYQVGDLRSVQEKNELYMSLLRGLYEGKQARHTHHSSLGHRHEGFLDLRTPSFTFDHLKEKAKKSLSNSFDTILKRKAREGEPRERSATLPSEEAFKLTLSETSPTGPGSQLSSREGSADPGGRREFETRSCSSALPEEEAPQTPKRSPLVNIFLKVGRHQSTEESPLEPGSSWRQAIFQRVHSSPNQGSEASPAAGETRKTSEELRGLWRKAIMEQILLIRMEKENRQLQVSQDEATSKRLRLAYEEVCPCPREACDQWDQLLATGPGERINPDLLADLVRAGLPRHRRGEIWLLLAEQCKLRRPPCQGAEVDLSVGYQQLLNQLTSYQHAILIDLGRTFPSHPFFRECLGPGQLSLFNLLKAYSLLDPQVGYCQGLSFVAGVLLLHMTEEEAFEMMKHFLFHLGFRKQYKPDMLALQVELYQLYRLLHDHQRELYVHLEKYDVGPALFAAPWFLTLFASQFPLGFVSRLFDVIFLQGAEAVFKVALSLLGVFSTQLMACSSFEAIMDCFKSGLPSLSLHQMEVLFAQVLSLDLGRELCAYEVEYQLIQEQAICRAPGEDQRNMHLLEQLQVSQSSVGRLEAQVASYQGTVRHLEDRIRKLEDERDALLHSNGALRHRLERLERGDADRAPERSLSFGAAGRVHDDIAGLVQRLAEDPDSEDDSLRGQRHFGCDGL</sequence>
<feature type="region of interest" description="Disordered" evidence="4">
    <location>
        <begin position="207"/>
        <end position="272"/>
    </location>
</feature>
<keyword evidence="1" id="KW-0343">GTPase activation</keyword>
<dbReference type="AlphaFoldDB" id="A0A131XVX9"/>
<dbReference type="PROSITE" id="PS01179">
    <property type="entry name" value="PID"/>
    <property type="match status" value="1"/>
</dbReference>
<organism evidence="7">
    <name type="scientific">Ixodes ricinus</name>
    <name type="common">Common tick</name>
    <name type="synonym">Acarus ricinus</name>
    <dbReference type="NCBI Taxonomy" id="34613"/>
    <lineage>
        <taxon>Eukaryota</taxon>
        <taxon>Metazoa</taxon>
        <taxon>Ecdysozoa</taxon>
        <taxon>Arthropoda</taxon>
        <taxon>Chelicerata</taxon>
        <taxon>Arachnida</taxon>
        <taxon>Acari</taxon>
        <taxon>Parasitiformes</taxon>
        <taxon>Ixodida</taxon>
        <taxon>Ixodoidea</taxon>
        <taxon>Ixodidae</taxon>
        <taxon>Ixodinae</taxon>
        <taxon>Ixodes</taxon>
    </lineage>
</organism>
<dbReference type="PANTHER" id="PTHR47219:SF16">
    <property type="entry name" value="GTPASE ACTIVATING PROTEIN"/>
    <property type="match status" value="1"/>
</dbReference>
<dbReference type="InterPro" id="IPR050302">
    <property type="entry name" value="Rab_GAP_TBC_domain"/>
</dbReference>
<dbReference type="InterPro" id="IPR000195">
    <property type="entry name" value="Rab-GAP-TBC_dom"/>
</dbReference>
<dbReference type="SUPFAM" id="SSF47923">
    <property type="entry name" value="Ypt/Rab-GAP domain of gyp1p"/>
    <property type="match status" value="2"/>
</dbReference>
<dbReference type="GO" id="GO:0005096">
    <property type="term" value="F:GTPase activator activity"/>
    <property type="evidence" value="ECO:0007669"/>
    <property type="project" value="UniProtKB-KW"/>
</dbReference>
<feature type="compositionally biased region" description="Polar residues" evidence="4">
    <location>
        <begin position="611"/>
        <end position="627"/>
    </location>
</feature>
<dbReference type="PROSITE" id="PS50086">
    <property type="entry name" value="TBC_RABGAP"/>
    <property type="match status" value="1"/>
</dbReference>
<evidence type="ECO:0000259" key="5">
    <source>
        <dbReference type="PROSITE" id="PS01179"/>
    </source>
</evidence>
<dbReference type="Pfam" id="PF00566">
    <property type="entry name" value="RabGAP-TBC"/>
    <property type="match status" value="1"/>
</dbReference>
<dbReference type="FunFam" id="1.10.472.80:FF:000027">
    <property type="entry name" value="GTPase activating protein (Evi5)"/>
    <property type="match status" value="1"/>
</dbReference>
<dbReference type="PANTHER" id="PTHR47219">
    <property type="entry name" value="RAB GTPASE-ACTIVATING PROTEIN 1-LIKE"/>
    <property type="match status" value="1"/>
</dbReference>
<evidence type="ECO:0008006" key="8">
    <source>
        <dbReference type="Google" id="ProtNLM"/>
    </source>
</evidence>
<dbReference type="Gene3D" id="1.10.10.2750">
    <property type="match status" value="1"/>
</dbReference>
<dbReference type="InterPro" id="IPR006020">
    <property type="entry name" value="PTB/PI_dom"/>
</dbReference>
<reference evidence="7" key="1">
    <citation type="submission" date="2016-02" db="EMBL/GenBank/DDBJ databases">
        <title>RNAseq analyses of the midgut from blood- or serum-fed Ixodes ricinus ticks.</title>
        <authorList>
            <person name="Perner J."/>
            <person name="Provaznik J."/>
            <person name="Schrenkova J."/>
            <person name="Urbanova V."/>
            <person name="Ribeiro J.M."/>
            <person name="Kopacek P."/>
        </authorList>
    </citation>
    <scope>NUCLEOTIDE SEQUENCE</scope>
    <source>
        <tissue evidence="7">Gut</tissue>
    </source>
</reference>
<name>A0A131XVX9_IXORI</name>
<dbReference type="EMBL" id="GEFM01004342">
    <property type="protein sequence ID" value="JAP71454.1"/>
    <property type="molecule type" value="mRNA"/>
</dbReference>
<dbReference type="FunFam" id="1.10.8.270:FF:000001">
    <property type="entry name" value="TBC1 domain family member 1"/>
    <property type="match status" value="1"/>
</dbReference>
<evidence type="ECO:0000256" key="3">
    <source>
        <dbReference type="SAM" id="Coils"/>
    </source>
</evidence>
<keyword evidence="2" id="KW-0597">Phosphoprotein</keyword>
<dbReference type="InterPro" id="IPR035969">
    <property type="entry name" value="Rab-GAP_TBC_sf"/>
</dbReference>
<dbReference type="InterPro" id="IPR021785">
    <property type="entry name" value="DUF3350"/>
</dbReference>
<accession>A0A131XVX9</accession>
<dbReference type="CDD" id="cd00934">
    <property type="entry name" value="PTB"/>
    <property type="match status" value="1"/>
</dbReference>
<feature type="domain" description="PID" evidence="5">
    <location>
        <begin position="30"/>
        <end position="140"/>
    </location>
</feature>
<evidence type="ECO:0000259" key="6">
    <source>
        <dbReference type="PROSITE" id="PS50086"/>
    </source>
</evidence>
<dbReference type="Gene3D" id="1.10.472.80">
    <property type="entry name" value="Ypt/Rab-GAP domain of gyp1p, domain 3"/>
    <property type="match status" value="1"/>
</dbReference>
<proteinExistence type="evidence at transcript level"/>
<evidence type="ECO:0000256" key="1">
    <source>
        <dbReference type="ARBA" id="ARBA00022468"/>
    </source>
</evidence>
<dbReference type="FunFam" id="1.10.10.2750:FF:000002">
    <property type="entry name" value="TBC1 domain family member 4"/>
    <property type="match status" value="1"/>
</dbReference>
<feature type="region of interest" description="Disordered" evidence="4">
    <location>
        <begin position="694"/>
        <end position="715"/>
    </location>
</feature>
<feature type="domain" description="Rab-GAP TBC" evidence="6">
    <location>
        <begin position="795"/>
        <end position="990"/>
    </location>
</feature>
<feature type="compositionally biased region" description="Low complexity" evidence="4">
    <location>
        <begin position="236"/>
        <end position="253"/>
    </location>
</feature>
<dbReference type="Pfam" id="PF11830">
    <property type="entry name" value="DUF3350"/>
    <property type="match status" value="1"/>
</dbReference>
<evidence type="ECO:0000313" key="7">
    <source>
        <dbReference type="EMBL" id="JAP71454.1"/>
    </source>
</evidence>
<evidence type="ECO:0000256" key="2">
    <source>
        <dbReference type="ARBA" id="ARBA00022553"/>
    </source>
</evidence>
<protein>
    <recommendedName>
        <fullName evidence="8">TBC1 domain family member 4</fullName>
    </recommendedName>
</protein>
<evidence type="ECO:0000256" key="4">
    <source>
        <dbReference type="SAM" id="MobiDB-lite"/>
    </source>
</evidence>
<dbReference type="InterPro" id="IPR011993">
    <property type="entry name" value="PH-like_dom_sf"/>
</dbReference>
<keyword evidence="3" id="KW-0175">Coiled coil</keyword>
<dbReference type="SMART" id="SM00462">
    <property type="entry name" value="PTB"/>
    <property type="match status" value="2"/>
</dbReference>
<feature type="coiled-coil region" evidence="3">
    <location>
        <begin position="1089"/>
        <end position="1123"/>
    </location>
</feature>
<dbReference type="SMART" id="SM00164">
    <property type="entry name" value="TBC"/>
    <property type="match status" value="1"/>
</dbReference>
<dbReference type="SUPFAM" id="SSF50729">
    <property type="entry name" value="PH domain-like"/>
    <property type="match status" value="2"/>
</dbReference>
<dbReference type="Gene3D" id="2.30.29.30">
    <property type="entry name" value="Pleckstrin-homology domain (PH domain)/Phosphotyrosine-binding domain (PTB)"/>
    <property type="match status" value="2"/>
</dbReference>